<sequence length="206" mass="23694">MDFFPVPMQYPTVDVFHRIHSCVFPTLRAKLTPQTTPVHPIDSITRRHGNAGPNLPRRHHRHHLPRRLQPPHPRPLHARLLRLPDGSRPGRRIHQAHPLRRRGARHPAPAREDPRRRRLRLRLLPGHRHRDAMAGREVGHSRHRAVFDGRDGFLELDRGGPSVMDSACVQVPGVVSPAPPTPSVCKANPNHERTRWVTRLVWGKDR</sequence>
<dbReference type="EMBL" id="JAZHXJ010000610">
    <property type="protein sequence ID" value="KAL1855872.1"/>
    <property type="molecule type" value="Genomic_DNA"/>
</dbReference>
<evidence type="ECO:0000256" key="1">
    <source>
        <dbReference type="SAM" id="MobiDB-lite"/>
    </source>
</evidence>
<protein>
    <submittedName>
        <fullName evidence="2">Uncharacterized protein</fullName>
    </submittedName>
</protein>
<organism evidence="2 3">
    <name type="scientific">Phialemonium thermophilum</name>
    <dbReference type="NCBI Taxonomy" id="223376"/>
    <lineage>
        <taxon>Eukaryota</taxon>
        <taxon>Fungi</taxon>
        <taxon>Dikarya</taxon>
        <taxon>Ascomycota</taxon>
        <taxon>Pezizomycotina</taxon>
        <taxon>Sordariomycetes</taxon>
        <taxon>Sordariomycetidae</taxon>
        <taxon>Cephalothecales</taxon>
        <taxon>Cephalothecaceae</taxon>
        <taxon>Phialemonium</taxon>
    </lineage>
</organism>
<dbReference type="Proteomes" id="UP001586593">
    <property type="component" value="Unassembled WGS sequence"/>
</dbReference>
<accession>A0ABR3W8Q1</accession>
<evidence type="ECO:0000313" key="3">
    <source>
        <dbReference type="Proteomes" id="UP001586593"/>
    </source>
</evidence>
<reference evidence="2 3" key="1">
    <citation type="journal article" date="2024" name="Commun. Biol.">
        <title>Comparative genomic analysis of thermophilic fungi reveals convergent evolutionary adaptations and gene losses.</title>
        <authorList>
            <person name="Steindorff A.S."/>
            <person name="Aguilar-Pontes M.V."/>
            <person name="Robinson A.J."/>
            <person name="Andreopoulos B."/>
            <person name="LaButti K."/>
            <person name="Kuo A."/>
            <person name="Mondo S."/>
            <person name="Riley R."/>
            <person name="Otillar R."/>
            <person name="Haridas S."/>
            <person name="Lipzen A."/>
            <person name="Grimwood J."/>
            <person name="Schmutz J."/>
            <person name="Clum A."/>
            <person name="Reid I.D."/>
            <person name="Moisan M.C."/>
            <person name="Butler G."/>
            <person name="Nguyen T.T.M."/>
            <person name="Dewar K."/>
            <person name="Conant G."/>
            <person name="Drula E."/>
            <person name="Henrissat B."/>
            <person name="Hansel C."/>
            <person name="Singer S."/>
            <person name="Hutchinson M.I."/>
            <person name="de Vries R.P."/>
            <person name="Natvig D.O."/>
            <person name="Powell A.J."/>
            <person name="Tsang A."/>
            <person name="Grigoriev I.V."/>
        </authorList>
    </citation>
    <scope>NUCLEOTIDE SEQUENCE [LARGE SCALE GENOMIC DNA]</scope>
    <source>
        <strain evidence="2 3">ATCC 24622</strain>
    </source>
</reference>
<evidence type="ECO:0000313" key="2">
    <source>
        <dbReference type="EMBL" id="KAL1855872.1"/>
    </source>
</evidence>
<keyword evidence="3" id="KW-1185">Reference proteome</keyword>
<feature type="region of interest" description="Disordered" evidence="1">
    <location>
        <begin position="35"/>
        <end position="118"/>
    </location>
</feature>
<comment type="caution">
    <text evidence="2">The sequence shown here is derived from an EMBL/GenBank/DDBJ whole genome shotgun (WGS) entry which is preliminary data.</text>
</comment>
<proteinExistence type="predicted"/>
<feature type="compositionally biased region" description="Basic residues" evidence="1">
    <location>
        <begin position="89"/>
        <end position="105"/>
    </location>
</feature>
<name>A0ABR3W8Q1_9PEZI</name>
<feature type="compositionally biased region" description="Basic residues" evidence="1">
    <location>
        <begin position="56"/>
        <end position="66"/>
    </location>
</feature>
<gene>
    <name evidence="2" type="ORF">VTK73DRAFT_8452</name>
</gene>